<keyword evidence="4" id="KW-0575">Peroxidase</keyword>
<dbReference type="GO" id="GO:0034599">
    <property type="term" value="P:cellular response to oxidative stress"/>
    <property type="evidence" value="ECO:0007669"/>
    <property type="project" value="TreeGrafter"/>
</dbReference>
<evidence type="ECO:0000313" key="14">
    <source>
        <dbReference type="EMBL" id="AWN24087.1"/>
    </source>
</evidence>
<dbReference type="KEGG" id="dez:DKM44_13295"/>
<comment type="subunit">
    <text evidence="2">Monomer.</text>
</comment>
<dbReference type="PIRSF" id="PIRSF000239">
    <property type="entry name" value="AHPC"/>
    <property type="match status" value="1"/>
</dbReference>
<reference evidence="14 15" key="1">
    <citation type="submission" date="2018-05" db="EMBL/GenBank/DDBJ databases">
        <title>Complete Genome Sequence of Deinococcus sp. strain 17bor-2.</title>
        <authorList>
            <person name="Srinivasan S."/>
        </authorList>
    </citation>
    <scope>NUCLEOTIDE SEQUENCE [LARGE SCALE GENOMIC DNA]</scope>
    <source>
        <strain evidence="14 15">17bor-2</strain>
    </source>
</reference>
<evidence type="ECO:0000256" key="7">
    <source>
        <dbReference type="ARBA" id="ARBA00023157"/>
    </source>
</evidence>
<dbReference type="InterPro" id="IPR000866">
    <property type="entry name" value="AhpC/TSA"/>
</dbReference>
<keyword evidence="7" id="KW-1015">Disulfide bond</keyword>
<evidence type="ECO:0000256" key="11">
    <source>
        <dbReference type="ARBA" id="ARBA00049091"/>
    </source>
</evidence>
<proteinExistence type="inferred from homology"/>
<dbReference type="InterPro" id="IPR050924">
    <property type="entry name" value="Peroxiredoxin_BCP/PrxQ"/>
</dbReference>
<evidence type="ECO:0000256" key="12">
    <source>
        <dbReference type="PIRSR" id="PIRSR000239-1"/>
    </source>
</evidence>
<keyword evidence="6" id="KW-0560">Oxidoreductase</keyword>
<sequence length="156" mass="17435">MMLQPGDPVPEFSALSDNGKKVQLSAWRGQPVVVFFFPNAAATHCQMQARRFQALAEEFQALNVQLLGISVDSRSQQATFREICKLSFPLIADSDYRLSEQFGVLTSSDDEEKKYARRVTFLIGPQGEVRQRWDDVNPNTNASEVLAALHADRATS</sequence>
<dbReference type="PROSITE" id="PS51352">
    <property type="entry name" value="THIOREDOXIN_2"/>
    <property type="match status" value="1"/>
</dbReference>
<evidence type="ECO:0000256" key="10">
    <source>
        <dbReference type="ARBA" id="ARBA00038489"/>
    </source>
</evidence>
<evidence type="ECO:0000256" key="1">
    <source>
        <dbReference type="ARBA" id="ARBA00003330"/>
    </source>
</evidence>
<dbReference type="PANTHER" id="PTHR42801">
    <property type="entry name" value="THIOREDOXIN-DEPENDENT PEROXIDE REDUCTASE"/>
    <property type="match status" value="1"/>
</dbReference>
<dbReference type="RefSeq" id="WP_109827813.1">
    <property type="nucleotide sequence ID" value="NZ_CP029494.1"/>
</dbReference>
<dbReference type="InterPro" id="IPR036249">
    <property type="entry name" value="Thioredoxin-like_sf"/>
</dbReference>
<dbReference type="Proteomes" id="UP000245368">
    <property type="component" value="Chromosome"/>
</dbReference>
<dbReference type="OrthoDB" id="69195at2"/>
<comment type="similarity">
    <text evidence="10">Belongs to the peroxiredoxin family. BCP/PrxQ subfamily.</text>
</comment>
<evidence type="ECO:0000256" key="3">
    <source>
        <dbReference type="ARBA" id="ARBA00013017"/>
    </source>
</evidence>
<name>A0A2Z3JFX1_9DEIO</name>
<dbReference type="GO" id="GO:0045454">
    <property type="term" value="P:cell redox homeostasis"/>
    <property type="evidence" value="ECO:0007669"/>
    <property type="project" value="TreeGrafter"/>
</dbReference>
<dbReference type="SUPFAM" id="SSF52833">
    <property type="entry name" value="Thioredoxin-like"/>
    <property type="match status" value="1"/>
</dbReference>
<dbReference type="EC" id="1.11.1.24" evidence="3"/>
<accession>A0A2Z3JFX1</accession>
<evidence type="ECO:0000256" key="5">
    <source>
        <dbReference type="ARBA" id="ARBA00022862"/>
    </source>
</evidence>
<keyword evidence="5" id="KW-0049">Antioxidant</keyword>
<feature type="domain" description="Thioredoxin" evidence="13">
    <location>
        <begin position="3"/>
        <end position="154"/>
    </location>
</feature>
<evidence type="ECO:0000256" key="2">
    <source>
        <dbReference type="ARBA" id="ARBA00011245"/>
    </source>
</evidence>
<evidence type="ECO:0000313" key="15">
    <source>
        <dbReference type="Proteomes" id="UP000245368"/>
    </source>
</evidence>
<evidence type="ECO:0000256" key="8">
    <source>
        <dbReference type="ARBA" id="ARBA00023284"/>
    </source>
</evidence>
<dbReference type="Pfam" id="PF00578">
    <property type="entry name" value="AhpC-TSA"/>
    <property type="match status" value="1"/>
</dbReference>
<dbReference type="InterPro" id="IPR013766">
    <property type="entry name" value="Thioredoxin_domain"/>
</dbReference>
<dbReference type="GO" id="GO:0005737">
    <property type="term" value="C:cytoplasm"/>
    <property type="evidence" value="ECO:0007669"/>
    <property type="project" value="TreeGrafter"/>
</dbReference>
<evidence type="ECO:0000256" key="6">
    <source>
        <dbReference type="ARBA" id="ARBA00023002"/>
    </source>
</evidence>
<protein>
    <recommendedName>
        <fullName evidence="3">thioredoxin-dependent peroxiredoxin</fullName>
        <ecNumber evidence="3">1.11.1.24</ecNumber>
    </recommendedName>
    <alternativeName>
        <fullName evidence="9">Thioredoxin peroxidase</fullName>
    </alternativeName>
</protein>
<dbReference type="GO" id="GO:0008379">
    <property type="term" value="F:thioredoxin peroxidase activity"/>
    <property type="evidence" value="ECO:0007669"/>
    <property type="project" value="TreeGrafter"/>
</dbReference>
<dbReference type="CDD" id="cd03017">
    <property type="entry name" value="PRX_BCP"/>
    <property type="match status" value="1"/>
</dbReference>
<comment type="catalytic activity">
    <reaction evidence="11">
        <text>a hydroperoxide + [thioredoxin]-dithiol = an alcohol + [thioredoxin]-disulfide + H2O</text>
        <dbReference type="Rhea" id="RHEA:62620"/>
        <dbReference type="Rhea" id="RHEA-COMP:10698"/>
        <dbReference type="Rhea" id="RHEA-COMP:10700"/>
        <dbReference type="ChEBI" id="CHEBI:15377"/>
        <dbReference type="ChEBI" id="CHEBI:29950"/>
        <dbReference type="ChEBI" id="CHEBI:30879"/>
        <dbReference type="ChEBI" id="CHEBI:35924"/>
        <dbReference type="ChEBI" id="CHEBI:50058"/>
        <dbReference type="EC" id="1.11.1.24"/>
    </reaction>
</comment>
<keyword evidence="8" id="KW-0676">Redox-active center</keyword>
<keyword evidence="15" id="KW-1185">Reference proteome</keyword>
<organism evidence="14 15">
    <name type="scientific">Deinococcus irradiatisoli</name>
    <dbReference type="NCBI Taxonomy" id="2202254"/>
    <lineage>
        <taxon>Bacteria</taxon>
        <taxon>Thermotogati</taxon>
        <taxon>Deinococcota</taxon>
        <taxon>Deinococci</taxon>
        <taxon>Deinococcales</taxon>
        <taxon>Deinococcaceae</taxon>
        <taxon>Deinococcus</taxon>
    </lineage>
</organism>
<gene>
    <name evidence="14" type="ORF">DKM44_13295</name>
</gene>
<dbReference type="AlphaFoldDB" id="A0A2Z3JFX1"/>
<evidence type="ECO:0000256" key="4">
    <source>
        <dbReference type="ARBA" id="ARBA00022559"/>
    </source>
</evidence>
<dbReference type="PANTHER" id="PTHR42801:SF4">
    <property type="entry name" value="AHPC_TSA FAMILY PROTEIN"/>
    <property type="match status" value="1"/>
</dbReference>
<dbReference type="Gene3D" id="3.40.30.10">
    <property type="entry name" value="Glutaredoxin"/>
    <property type="match status" value="1"/>
</dbReference>
<comment type="function">
    <text evidence="1">Thiol-specific peroxidase that catalyzes the reduction of hydrogen peroxide and organic hydroperoxides to water and alcohols, respectively. Plays a role in cell protection against oxidative stress by detoxifying peroxides and as sensor of hydrogen peroxide-mediated signaling events.</text>
</comment>
<dbReference type="InterPro" id="IPR024706">
    <property type="entry name" value="Peroxiredoxin_AhpC-typ"/>
</dbReference>
<evidence type="ECO:0000256" key="9">
    <source>
        <dbReference type="ARBA" id="ARBA00032824"/>
    </source>
</evidence>
<evidence type="ECO:0000259" key="13">
    <source>
        <dbReference type="PROSITE" id="PS51352"/>
    </source>
</evidence>
<dbReference type="EMBL" id="CP029494">
    <property type="protein sequence ID" value="AWN24087.1"/>
    <property type="molecule type" value="Genomic_DNA"/>
</dbReference>
<feature type="active site" description="Cysteine sulfenic acid (-SOH) intermediate; for peroxidase activity" evidence="12">
    <location>
        <position position="45"/>
    </location>
</feature>